<evidence type="ECO:0000313" key="1">
    <source>
        <dbReference type="EMBL" id="MDZ5472336.1"/>
    </source>
</evidence>
<accession>A0ABU5IYZ7</accession>
<dbReference type="InterPro" id="IPR008983">
    <property type="entry name" value="Tumour_necrosis_fac-like_dom"/>
</dbReference>
<evidence type="ECO:0000313" key="2">
    <source>
        <dbReference type="Proteomes" id="UP001290455"/>
    </source>
</evidence>
<protein>
    <submittedName>
        <fullName evidence="1">Exosporium leader peptide</fullName>
    </submittedName>
</protein>
<dbReference type="RefSeq" id="WP_322446628.1">
    <property type="nucleotide sequence ID" value="NZ_JAXOFX010000006.1"/>
</dbReference>
<name>A0ABU5IYZ7_9BACI</name>
<sequence length="157" mass="17408">MGIQKTPAYGSFWSDEFQTVGFDRPFSFSFSGPTSGGVTLTDPNTILVENGGDYLVTYTVTWNPQLPVDTNFYTPVINITINGIRVPNTQIRFGQQYQYVPGVNDFSCFELHGEAIIEIPDGTEVRLINDSIFNRETIRTCDNGINAAALNLVKLSI</sequence>
<proteinExistence type="predicted"/>
<dbReference type="Gene3D" id="2.60.120.40">
    <property type="match status" value="1"/>
</dbReference>
<dbReference type="EMBL" id="JAXOFX010000006">
    <property type="protein sequence ID" value="MDZ5472336.1"/>
    <property type="molecule type" value="Genomic_DNA"/>
</dbReference>
<dbReference type="Proteomes" id="UP001290455">
    <property type="component" value="Unassembled WGS sequence"/>
</dbReference>
<organism evidence="1 2">
    <name type="scientific">Robertmurraya mangrovi</name>
    <dbReference type="NCBI Taxonomy" id="3098077"/>
    <lineage>
        <taxon>Bacteria</taxon>
        <taxon>Bacillati</taxon>
        <taxon>Bacillota</taxon>
        <taxon>Bacilli</taxon>
        <taxon>Bacillales</taxon>
        <taxon>Bacillaceae</taxon>
        <taxon>Robertmurraya</taxon>
    </lineage>
</organism>
<comment type="caution">
    <text evidence="1">The sequence shown here is derived from an EMBL/GenBank/DDBJ whole genome shotgun (WGS) entry which is preliminary data.</text>
</comment>
<keyword evidence="2" id="KW-1185">Reference proteome</keyword>
<gene>
    <name evidence="1" type="ORF">SM124_11310</name>
</gene>
<reference evidence="1 2" key="1">
    <citation type="submission" date="2023-11" db="EMBL/GenBank/DDBJ databases">
        <title>Bacillus jintuensis, isolated from a mudflat on the Beibu Gulf coast.</title>
        <authorList>
            <person name="Li M."/>
        </authorList>
    </citation>
    <scope>NUCLEOTIDE SEQUENCE [LARGE SCALE GENOMIC DNA]</scope>
    <source>
        <strain evidence="1 2">31A1R</strain>
    </source>
</reference>